<evidence type="ECO:0000256" key="1">
    <source>
        <dbReference type="SAM" id="Coils"/>
    </source>
</evidence>
<feature type="compositionally biased region" description="Low complexity" evidence="2">
    <location>
        <begin position="269"/>
        <end position="287"/>
    </location>
</feature>
<dbReference type="EMBL" id="CAJJDM010000009">
    <property type="protein sequence ID" value="CAD8047912.1"/>
    <property type="molecule type" value="Genomic_DNA"/>
</dbReference>
<evidence type="ECO:0000256" key="2">
    <source>
        <dbReference type="SAM" id="MobiDB-lite"/>
    </source>
</evidence>
<evidence type="ECO:0000313" key="4">
    <source>
        <dbReference type="Proteomes" id="UP000688137"/>
    </source>
</evidence>
<comment type="caution">
    <text evidence="3">The sequence shown here is derived from an EMBL/GenBank/DDBJ whole genome shotgun (WGS) entry which is preliminary data.</text>
</comment>
<feature type="compositionally biased region" description="Basic and acidic residues" evidence="2">
    <location>
        <begin position="825"/>
        <end position="853"/>
    </location>
</feature>
<feature type="compositionally biased region" description="Basic and acidic residues" evidence="2">
    <location>
        <begin position="878"/>
        <end position="887"/>
    </location>
</feature>
<evidence type="ECO:0000313" key="3">
    <source>
        <dbReference type="EMBL" id="CAD8047912.1"/>
    </source>
</evidence>
<feature type="compositionally biased region" description="Polar residues" evidence="2">
    <location>
        <begin position="1176"/>
        <end position="1185"/>
    </location>
</feature>
<sequence length="1340" mass="160244">MIFWIDNTSIYDCRTYSLIKPQQYDVAIILDYIKQDQQQNRIDLKDKLPKLLRTLALLLVIHNKKDIFRLLQILASKDFKYTKLYNDFANNPAAQWYIEQMKVESVQMIMNQYIQGEYKFLESFFQKIINSYEQYLQKQQNEQGTPEFNQQVEVVQNQDQTSQNKINEKSQQNQQQQNQINQNQGIKGQIEESINQRKKSVEENNLEKDSISSVQKSKNDIKNVQDTKNLNQITNKESTQKQNLDVIQQQQLNKDKISKTTIEIEDKPQQQQNEQNNNKQKINQQQQLGIKNQKEQNNLENQKGNYFSEQQKVSLESVFKDDKPDQKMLEMAKILSEKAQKKSTYSPLQSPSKFKPNPKPLEKITEKVEKRVNIEQKIAKKFNQEPEKINSYIDTLTDKEQQEFEFSEDTELIKLFDLLKDKCEQTYWWSKFQDKCNKAMMEKELEMIMFDKLPILMKRWAIKTGKNVTEMDRNPNRRHRTPIQETKNTLLDYSDPEEMTKEIIHIAQSSETLDKKQKNDENINLEQIEQNNNGINKLQQQNEVIIKQSSNYEQEESIKQNLQNEFKYSSEFQQHNSKFQYDNINKENENFISRLEEDTFINQNQQILVEQELLLQNEIQEVTPYQIIDIDDEIYYKNSPMDNQKNQQSKVIKTCANRLNTEITSSRQQQSENPNKQYLQQETSFQSNIEKQKNVIFIDSSNDEIIQSKNTQQLIPQQQQTIQITEDCVEIINQPIIKSNIIYPNIQSEFNQHSDDIDKLFQNDNDLSSPDSMVSSQSILISNQSSIQFDEVQNNKNQFVGKEQLNQQKNQDIIKIPDKILEKNDVKKHRDEEQKTREKKNQESDIEIKEKQKNKNNKRQNSKDKSENQKTKSKKHDSKNDEKDKSRAKSSSQNNEKFQEKEKSKETKKRKSSEKKNAQDIIKIMQAEKEAKEKQKEEQKKKEKEKIHQENIKKAEQRLNKMRCDEIEYQKEYNYLQQQSKQNEIEPGEIKQQQQQQNQNQHKSYQQPQQLSQQNYKNVNQTAEQNQRLKSQDGQIIDPQILNTSQKYQQYNQQVPQKIQESQSNGNRPQQFNQNHEIPISYISDQTSQYNNVEYQKNHQTNQQQYNQFDRQQQYQINQNQIEQIPGQQNQYQRQNSYAFPLEQYGIQEFLTKKDQAMQKSVQKQIVNPTQYDLAQIPPSITNQGNYQKQQQQQQQYPQNYQQVQFQPQQQQQQQQQQFFNQQKQRDKKYRNNQPHQQDFYRQKQQYQNQLEPHLQKQRKYNPNNNNEQHVNNQNFNYMPGPQPNMNVQPYPYHNQMNDPQFANQNPFPNGPNYSSNQPSKQQMFEFFCQMFYDKFQQPE</sequence>
<feature type="compositionally biased region" description="Polar residues" evidence="2">
    <location>
        <begin position="1061"/>
        <end position="1073"/>
    </location>
</feature>
<proteinExistence type="predicted"/>
<feature type="coiled-coil region" evidence="1">
    <location>
        <begin position="535"/>
        <end position="565"/>
    </location>
</feature>
<organism evidence="3 4">
    <name type="scientific">Paramecium primaurelia</name>
    <dbReference type="NCBI Taxonomy" id="5886"/>
    <lineage>
        <taxon>Eukaryota</taxon>
        <taxon>Sar</taxon>
        <taxon>Alveolata</taxon>
        <taxon>Ciliophora</taxon>
        <taxon>Intramacronucleata</taxon>
        <taxon>Oligohymenophorea</taxon>
        <taxon>Peniculida</taxon>
        <taxon>Parameciidae</taxon>
        <taxon>Paramecium</taxon>
    </lineage>
</organism>
<feature type="compositionally biased region" description="Polar residues" evidence="2">
    <location>
        <begin position="226"/>
        <end position="241"/>
    </location>
</feature>
<reference evidence="3" key="1">
    <citation type="submission" date="2021-01" db="EMBL/GenBank/DDBJ databases">
        <authorList>
            <consortium name="Genoscope - CEA"/>
            <person name="William W."/>
        </authorList>
    </citation>
    <scope>NUCLEOTIDE SEQUENCE</scope>
</reference>
<feature type="compositionally biased region" description="Basic and acidic residues" evidence="2">
    <location>
        <begin position="926"/>
        <end position="958"/>
    </location>
</feature>
<feature type="region of interest" description="Disordered" evidence="2">
    <location>
        <begin position="268"/>
        <end position="287"/>
    </location>
</feature>
<feature type="region of interest" description="Disordered" evidence="2">
    <location>
        <begin position="1176"/>
        <end position="1234"/>
    </location>
</feature>
<feature type="region of interest" description="Disordered" evidence="2">
    <location>
        <begin position="825"/>
        <end position="958"/>
    </location>
</feature>
<dbReference type="OMA" id="ELEMIMF"/>
<protein>
    <submittedName>
        <fullName evidence="3">Uncharacterized protein</fullName>
    </submittedName>
</protein>
<feature type="compositionally biased region" description="Low complexity" evidence="2">
    <location>
        <begin position="1186"/>
        <end position="1223"/>
    </location>
</feature>
<feature type="compositionally biased region" description="Polar residues" evidence="2">
    <location>
        <begin position="342"/>
        <end position="352"/>
    </location>
</feature>
<feature type="compositionally biased region" description="Polar residues" evidence="2">
    <location>
        <begin position="1019"/>
        <end position="1034"/>
    </location>
</feature>
<feature type="compositionally biased region" description="Low complexity" evidence="2">
    <location>
        <begin position="1051"/>
        <end position="1060"/>
    </location>
</feature>
<keyword evidence="4" id="KW-1185">Reference proteome</keyword>
<dbReference type="Proteomes" id="UP000688137">
    <property type="component" value="Unassembled WGS sequence"/>
</dbReference>
<feature type="region of interest" description="Disordered" evidence="2">
    <location>
        <begin position="1051"/>
        <end position="1073"/>
    </location>
</feature>
<feature type="compositionally biased region" description="Basic and acidic residues" evidence="2">
    <location>
        <begin position="861"/>
        <end position="870"/>
    </location>
</feature>
<feature type="region of interest" description="Disordered" evidence="2">
    <location>
        <begin position="157"/>
        <end position="241"/>
    </location>
</feature>
<name>A0A8S1JZM2_PARPR</name>
<dbReference type="PANTHER" id="PTHR48134">
    <property type="entry name" value="GLYCOPROTEIN 96-92-RELATED-RELATED"/>
    <property type="match status" value="1"/>
</dbReference>
<keyword evidence="1" id="KW-0175">Coiled coil</keyword>
<feature type="region of interest" description="Disordered" evidence="2">
    <location>
        <begin position="340"/>
        <end position="360"/>
    </location>
</feature>
<gene>
    <name evidence="3" type="ORF">PPRIM_AZ9-3.1.T0120223</name>
</gene>
<feature type="compositionally biased region" description="Low complexity" evidence="2">
    <location>
        <begin position="992"/>
        <end position="1018"/>
    </location>
</feature>
<feature type="region of interest" description="Disordered" evidence="2">
    <location>
        <begin position="978"/>
        <end position="1034"/>
    </location>
</feature>
<dbReference type="PANTHER" id="PTHR48134:SF2">
    <property type="entry name" value="OS04G0609100 PROTEIN"/>
    <property type="match status" value="1"/>
</dbReference>
<accession>A0A8S1JZM2</accession>
<feature type="compositionally biased region" description="Low complexity" evidence="2">
    <location>
        <begin position="157"/>
        <end position="188"/>
    </location>
</feature>
<feature type="compositionally biased region" description="Basic and acidic residues" evidence="2">
    <location>
        <begin position="199"/>
        <end position="210"/>
    </location>
</feature>